<evidence type="ECO:0000259" key="3">
    <source>
        <dbReference type="PROSITE" id="PS50894"/>
    </source>
</evidence>
<protein>
    <submittedName>
        <fullName evidence="4">Hpt domain-containing protein</fullName>
    </submittedName>
</protein>
<dbReference type="RefSeq" id="WP_114898616.1">
    <property type="nucleotide sequence ID" value="NZ_CP031222.1"/>
</dbReference>
<evidence type="ECO:0000313" key="5">
    <source>
        <dbReference type="Proteomes" id="UP000253940"/>
    </source>
</evidence>
<dbReference type="PROSITE" id="PS50894">
    <property type="entry name" value="HPT"/>
    <property type="match status" value="1"/>
</dbReference>
<sequence length="111" mass="12151">MSISNNAQINELQSLLGKDGFQGFLSSYLNDSQSYMKTIQSAYEQNDNALGLTAVHSLKGEIANIGATELGTLCQKLEIEFKAGQLKNSDVIIQAIQDELQKVNSSLRELL</sequence>
<feature type="modified residue" description="Phosphohistidine" evidence="2">
    <location>
        <position position="56"/>
    </location>
</feature>
<dbReference type="Gene3D" id="1.20.120.160">
    <property type="entry name" value="HPT domain"/>
    <property type="match status" value="1"/>
</dbReference>
<organism evidence="4 5">
    <name type="scientific">Aquirhabdus parva</name>
    <dbReference type="NCBI Taxonomy" id="2283318"/>
    <lineage>
        <taxon>Bacteria</taxon>
        <taxon>Pseudomonadati</taxon>
        <taxon>Pseudomonadota</taxon>
        <taxon>Gammaproteobacteria</taxon>
        <taxon>Moraxellales</taxon>
        <taxon>Moraxellaceae</taxon>
        <taxon>Aquirhabdus</taxon>
    </lineage>
</organism>
<dbReference type="GO" id="GO:0004672">
    <property type="term" value="F:protein kinase activity"/>
    <property type="evidence" value="ECO:0007669"/>
    <property type="project" value="UniProtKB-ARBA"/>
</dbReference>
<evidence type="ECO:0000313" key="4">
    <source>
        <dbReference type="EMBL" id="AXI02506.1"/>
    </source>
</evidence>
<gene>
    <name evidence="4" type="ORF">HYN46_06495</name>
</gene>
<dbReference type="InterPro" id="IPR036641">
    <property type="entry name" value="HPT_dom_sf"/>
</dbReference>
<feature type="domain" description="HPt" evidence="3">
    <location>
        <begin position="17"/>
        <end position="111"/>
    </location>
</feature>
<dbReference type="EMBL" id="CP031222">
    <property type="protein sequence ID" value="AXI02506.1"/>
    <property type="molecule type" value="Genomic_DNA"/>
</dbReference>
<keyword evidence="2" id="KW-0597">Phosphoprotein</keyword>
<accession>A0A345P5E7</accession>
<dbReference type="KEGG" id="mbah:HYN46_06495"/>
<evidence type="ECO:0000256" key="2">
    <source>
        <dbReference type="PROSITE-ProRule" id="PRU00110"/>
    </source>
</evidence>
<keyword evidence="1" id="KW-0902">Two-component regulatory system</keyword>
<dbReference type="InterPro" id="IPR008207">
    <property type="entry name" value="Sig_transdc_His_kin_Hpt_dom"/>
</dbReference>
<name>A0A345P5E7_9GAMM</name>
<dbReference type="GO" id="GO:0000160">
    <property type="term" value="P:phosphorelay signal transduction system"/>
    <property type="evidence" value="ECO:0007669"/>
    <property type="project" value="UniProtKB-KW"/>
</dbReference>
<keyword evidence="5" id="KW-1185">Reference proteome</keyword>
<dbReference type="AlphaFoldDB" id="A0A345P5E7"/>
<dbReference type="Pfam" id="PF01627">
    <property type="entry name" value="Hpt"/>
    <property type="match status" value="1"/>
</dbReference>
<proteinExistence type="predicted"/>
<evidence type="ECO:0000256" key="1">
    <source>
        <dbReference type="ARBA" id="ARBA00023012"/>
    </source>
</evidence>
<dbReference type="OrthoDB" id="9131849at2"/>
<dbReference type="SUPFAM" id="SSF47226">
    <property type="entry name" value="Histidine-containing phosphotransfer domain, HPT domain"/>
    <property type="match status" value="1"/>
</dbReference>
<reference evidence="4 5" key="1">
    <citation type="submission" date="2018-07" db="EMBL/GenBank/DDBJ databases">
        <title>Genome sequencing of Moraxellaceae gen. HYN0046.</title>
        <authorList>
            <person name="Kim M."/>
            <person name="Yi H."/>
        </authorList>
    </citation>
    <scope>NUCLEOTIDE SEQUENCE [LARGE SCALE GENOMIC DNA]</scope>
    <source>
        <strain evidence="4 5">HYN0046</strain>
    </source>
</reference>
<dbReference type="Proteomes" id="UP000253940">
    <property type="component" value="Chromosome"/>
</dbReference>